<accession>A0A6H5GKA8</accession>
<keyword evidence="2" id="KW-1185">Reference proteome</keyword>
<evidence type="ECO:0000313" key="2">
    <source>
        <dbReference type="Proteomes" id="UP000479000"/>
    </source>
</evidence>
<reference evidence="1 2" key="1">
    <citation type="submission" date="2020-02" db="EMBL/GenBank/DDBJ databases">
        <authorList>
            <person name="Ferguson B K."/>
        </authorList>
    </citation>
    <scope>NUCLEOTIDE SEQUENCE [LARGE SCALE GENOMIC DNA]</scope>
</reference>
<protein>
    <submittedName>
        <fullName evidence="1">Uncharacterized protein</fullName>
    </submittedName>
</protein>
<evidence type="ECO:0000313" key="1">
    <source>
        <dbReference type="EMBL" id="CAB0004256.1"/>
    </source>
</evidence>
<gene>
    <name evidence="1" type="ORF">NTEN_LOCUS9733</name>
</gene>
<sequence>MLSDKSADLKDSLPNFLVHFDCLSARSSRSGNLSKALEIVEILPKASDWLSSCCTSCWRSVQKRRRDRVPETAVDLVLVTHQLQQDSTPDCGSPYKTASVYRRLRPGGLGSGTYDPSDSVYSRPPGASQIGKLRLRLDCDEALLIAGISNSFFRTHCRFKDDRYTSINSII</sequence>
<dbReference type="EMBL" id="CADCXU010014774">
    <property type="protein sequence ID" value="CAB0004256.1"/>
    <property type="molecule type" value="Genomic_DNA"/>
</dbReference>
<dbReference type="Proteomes" id="UP000479000">
    <property type="component" value="Unassembled WGS sequence"/>
</dbReference>
<name>A0A6H5GKA8_9HEMI</name>
<proteinExistence type="predicted"/>
<organism evidence="1 2">
    <name type="scientific">Nesidiocoris tenuis</name>
    <dbReference type="NCBI Taxonomy" id="355587"/>
    <lineage>
        <taxon>Eukaryota</taxon>
        <taxon>Metazoa</taxon>
        <taxon>Ecdysozoa</taxon>
        <taxon>Arthropoda</taxon>
        <taxon>Hexapoda</taxon>
        <taxon>Insecta</taxon>
        <taxon>Pterygota</taxon>
        <taxon>Neoptera</taxon>
        <taxon>Paraneoptera</taxon>
        <taxon>Hemiptera</taxon>
        <taxon>Heteroptera</taxon>
        <taxon>Panheteroptera</taxon>
        <taxon>Cimicomorpha</taxon>
        <taxon>Miridae</taxon>
        <taxon>Dicyphina</taxon>
        <taxon>Nesidiocoris</taxon>
    </lineage>
</organism>
<feature type="non-terminal residue" evidence="1">
    <location>
        <position position="171"/>
    </location>
</feature>
<dbReference type="AlphaFoldDB" id="A0A6H5GKA8"/>